<evidence type="ECO:0000313" key="1">
    <source>
        <dbReference type="EMBL" id="MBX34302.1"/>
    </source>
</evidence>
<dbReference type="AlphaFoldDB" id="A0A2P2MVT3"/>
<name>A0A2P2MVT3_RHIMU</name>
<reference evidence="1" key="1">
    <citation type="submission" date="2018-02" db="EMBL/GenBank/DDBJ databases">
        <title>Rhizophora mucronata_Transcriptome.</title>
        <authorList>
            <person name="Meera S.P."/>
            <person name="Sreeshan A."/>
            <person name="Augustine A."/>
        </authorList>
    </citation>
    <scope>NUCLEOTIDE SEQUENCE</scope>
    <source>
        <tissue evidence="1">Leaf</tissue>
    </source>
</reference>
<dbReference type="EMBL" id="GGEC01053818">
    <property type="protein sequence ID" value="MBX34302.1"/>
    <property type="molecule type" value="Transcribed_RNA"/>
</dbReference>
<proteinExistence type="predicted"/>
<protein>
    <submittedName>
        <fullName evidence="1">Uncharacterized protein LOC105633775</fullName>
    </submittedName>
</protein>
<accession>A0A2P2MVT3</accession>
<sequence>MWEPVCFALGFGAEESLLFLYLAMSWISMAYCDLHPFHLFHNSDGGPPPSQKECHHLCRIPFDSHVKILSPYHQGPSVCSICSHAADHN</sequence>
<organism evidence="1">
    <name type="scientific">Rhizophora mucronata</name>
    <name type="common">Asiatic mangrove</name>
    <dbReference type="NCBI Taxonomy" id="61149"/>
    <lineage>
        <taxon>Eukaryota</taxon>
        <taxon>Viridiplantae</taxon>
        <taxon>Streptophyta</taxon>
        <taxon>Embryophyta</taxon>
        <taxon>Tracheophyta</taxon>
        <taxon>Spermatophyta</taxon>
        <taxon>Magnoliopsida</taxon>
        <taxon>eudicotyledons</taxon>
        <taxon>Gunneridae</taxon>
        <taxon>Pentapetalae</taxon>
        <taxon>rosids</taxon>
        <taxon>fabids</taxon>
        <taxon>Malpighiales</taxon>
        <taxon>Rhizophoraceae</taxon>
        <taxon>Rhizophora</taxon>
    </lineage>
</organism>